<dbReference type="Gene3D" id="3.10.129.110">
    <property type="entry name" value="Polyketide synthase dehydratase"/>
    <property type="match status" value="1"/>
</dbReference>
<dbReference type="Gene3D" id="1.10.1200.10">
    <property type="entry name" value="ACP-like"/>
    <property type="match status" value="1"/>
</dbReference>
<dbReference type="CDD" id="cd00833">
    <property type="entry name" value="PKS"/>
    <property type="match status" value="1"/>
</dbReference>
<dbReference type="PROSITE" id="PS52019">
    <property type="entry name" value="PKS_MFAS_DH"/>
    <property type="match status" value="1"/>
</dbReference>
<dbReference type="SMART" id="SM01294">
    <property type="entry name" value="PKS_PP_betabranch"/>
    <property type="match status" value="1"/>
</dbReference>
<dbReference type="SMART" id="SM00827">
    <property type="entry name" value="PKS_AT"/>
    <property type="match status" value="1"/>
</dbReference>
<evidence type="ECO:0000256" key="3">
    <source>
        <dbReference type="ARBA" id="ARBA00022450"/>
    </source>
</evidence>
<dbReference type="OrthoDB" id="9778690at2"/>
<evidence type="ECO:0000256" key="5">
    <source>
        <dbReference type="ARBA" id="ARBA00022679"/>
    </source>
</evidence>
<dbReference type="Gene3D" id="3.40.366.10">
    <property type="entry name" value="Malonyl-Coenzyme A Acyl Carrier Protein, domain 2"/>
    <property type="match status" value="1"/>
</dbReference>
<dbReference type="Gene3D" id="3.90.180.10">
    <property type="entry name" value="Medium-chain alcohol dehydrogenases, catalytic domain"/>
    <property type="match status" value="1"/>
</dbReference>
<dbReference type="Pfam" id="PF00107">
    <property type="entry name" value="ADH_zinc_N"/>
    <property type="match status" value="1"/>
</dbReference>
<dbReference type="Pfam" id="PF21089">
    <property type="entry name" value="PKS_DH_N"/>
    <property type="match status" value="1"/>
</dbReference>
<dbReference type="InterPro" id="IPR011032">
    <property type="entry name" value="GroES-like_sf"/>
</dbReference>
<dbReference type="PATRIC" id="fig|47884.3.peg.3302"/>
<dbReference type="InterPro" id="IPR020843">
    <property type="entry name" value="ER"/>
</dbReference>
<dbReference type="SMART" id="SM00823">
    <property type="entry name" value="PKS_PP"/>
    <property type="match status" value="1"/>
</dbReference>
<dbReference type="InterPro" id="IPR042104">
    <property type="entry name" value="PKS_dehydratase_sf"/>
</dbReference>
<dbReference type="Pfam" id="PF02801">
    <property type="entry name" value="Ketoacyl-synt_C"/>
    <property type="match status" value="1"/>
</dbReference>
<dbReference type="FunFam" id="3.40.50.720:FF:000209">
    <property type="entry name" value="Polyketide synthase Pks12"/>
    <property type="match status" value="1"/>
</dbReference>
<feature type="region of interest" description="C-terminal hotdog fold" evidence="9">
    <location>
        <begin position="1029"/>
        <end position="1175"/>
    </location>
</feature>
<dbReference type="InterPro" id="IPR049552">
    <property type="entry name" value="PKS_DH_N"/>
</dbReference>
<dbReference type="PROSITE" id="PS50075">
    <property type="entry name" value="CARRIER"/>
    <property type="match status" value="1"/>
</dbReference>
<feature type="domain" description="Ketosynthase family 3 (KS3)" evidence="11">
    <location>
        <begin position="4"/>
        <end position="426"/>
    </location>
</feature>
<dbReference type="InterPro" id="IPR020807">
    <property type="entry name" value="PKS_DH"/>
</dbReference>
<evidence type="ECO:0000259" key="11">
    <source>
        <dbReference type="PROSITE" id="PS52004"/>
    </source>
</evidence>
<keyword evidence="8" id="KW-0012">Acyltransferase</keyword>
<sequence length="2503" mass="270405">MTKRRQVAIVGNSFRFPGSTASSFWQNLMEGRDLVTQVDASRWEHAEFLHPDKASPATTYTFASGSLGDITAFDAGFFSISPREAMMMDPQQRMLLEMCWETFENAGVKPSSLRGSNCGVYLGIASVEQAYRVVDDMASIDAATATGNTMSIAANRLSFFYDLRGPSMAIDTACSSSLVAFHQACQAILSGDIDQAVTGGISLHMHPFGFMIFAKASMLSRTGRCQSFDQNGDGYARSEGGGLFLLKDYDQALADGNPILAVVAASAVNTDGRKSSLTLPSAEAQAALLKGIYAKVGIDPSQLDYLEAHGTGTAVGDPIESRAIGESLGQARGAGNPLPIGSVKSNMGHLEAASGVAGLMKALNCLSERMVPATIGGDALNPTIPFADLNLQVVTANQPLKAEGQLTVGINSFGFGGANAHVILQSAEPLAVSRASTPGRRLPLMLSAKDADGLRATAQDYAEYLASRPEADFYDVAYQALFRRDAHSHRLLLIGSDCAEAAQALADYAQDPSLSELSSVVEAGQALDNAQGPVFVYSGNGSQWQGMGRAMLGDPVFEAAVAEVDALFQPLAGYSLRAELSGENGDDRYVRTEIAQPALFALQVAVTRVLVAQGFHPSAVIGHSVGEVAAAWASGALSLEDATQVIFHRSRLQGLTRGTGRMAAVGLCAEATSAVLVELGLEQLLVIAGENSSRGATVAGPLEALTQLEQVLSERQVFIRLLDLDYAFHSPSMNPIEQQVIADLAHIRPRSTTLPFYSTVVGAQLEGERLDGHYWWQNIRMPVLFQGAMDALVAQGFNLFVEVGPHPILRSYVTDALTSAERSGQVIATLLRMDNSVFLLERSVAKLLIAGAQPQWQTHFPVTGRHVKLPNYSWQREHFYLPVSAESLGVLQRKRVHPLLGHLLPDRALTWENRLDTQVFPSLGDHKVGEAVLFPGAGFSELALAAALQHQPGEFVDIEELEIHNPLLLSHDGSKKIRINIEPADGTLHIASRGLAQHEEWVQHVVARLPGEARGVMLGGRAPALPSRPADFTGAQHLALTCAVGLNYGPAYQTVAAVWVEPARILAQLSVPEVIRPEMDDLYVHPALLDGAFQLITELLVGQPGTNKGLAFIPVKLGRIAYARAGGVPCLAEVRQLKRTEHSLLVDFTLFDATGAAVLSIKDARFRGVRLQRDRNGDIKHMAHVGLAAPGQVTPVQREAIGSTPLLPHFQTLADEPVQLCYLNEVEPLLDVLCTSFVQDLIEQAGGQLSAEQIDLWSQQEGVSSHYLSTLLRLGLEDGSLSRDANGCVSVVDAAERPSSQAIWQELFQSYPEHFQLIHSVGRIGRHLQALLNGEQTLEQLLPRETSGANLVRLVLGAVGQQRLLAGVRDTLAQRLAALPDGQRLRVLELGLGGPSFAESLYAGIDFDRVDYTYCVAEPELAQMLRVDCPALNLIDFAQLSAAGNFDWVLVPSDLAALDTVGEALRQAGSHLNPHGEVALLAQHPARWADFVFGAQSDWWLAGPEQALSRQQRPSFWQVELQRHGLNLTHTLEALPGNACGSYLLLAGKLDNTGSVAPEVTVQHWALLAQAQHAGAEQLAYALREQGQTVSLLVPGDVQAVAQQLLALDQAPDHVVHMAGLDAAHGLDAQGARCMQAAALVQACESLGMAPTCWLLSRGAAGHWYGAEPATDVDAIADAAFWGFGRTLANESANCRIRLLDLALNAPLVSLIPALLHADAETEMAITADGQRYVPRLRVLAERAQPVDAKDSRISLGFDLPGQLRNLRWEVRDPSVPAVDELDIAVRATGLNFRDVMFALGLLSDEAIENGFSGPTLGFEFSGVVQGKGAEVLGDFAPGDRVVGFGPCSFANRLVTNANAVAKIPTGMSFEAAATIPSTFFTVYYALHYLARLEPGEKVLIHGAAGGVGIAAIQIAKWCGAEIYATAGSDEKRDFLRLLGVEHIFDSRSLAYADEVLEVTGGRGVDVVLNSLAGEAINRNLRVLKPFGRFLELGKRDFYQNTRIGLRPFRNNISYFGIDADQLMSERPDLTRRLFGNMMELFEQGILHPLPFREFDANQVVEAFRYMQQARQIGKIVVTYGNPIEHLVETRVQPEKALQLSGEATYLVTGGVGGFGLRTAQWLVDKGARHLVLLGRRGAASLEVQPSLAVWHAQGIDVQAVACDITDEVQLRGVFERIAASPYPLRGLVHAATVIDDSLIRNLDAEQLQRVLEPKAKGAQYLHQLTRELALDFFVMFSSATTLFGNPGQANYVAANHWLEALARYRRAQGLAATAVLWGAIDDVGFLARNEQIKDALQSRMGGAALRAEVALSHLEQMLLNGDDGTGVLELEWKALSRFLPSAASPRFLELVRAHGGDQEDDNDAEDIQRMLVELDDDQLLERFAELLKHEVCEILRLPASRLDTQRPLQELGLDSLMSVELIVALEERFGVRLPVMELSESSSIDKLSVRILSLLRGEASANESSAPAAMAESVLARHGTHMTQEQVAELTESVATPNRLIQ</sequence>
<dbReference type="InterPro" id="IPR002364">
    <property type="entry name" value="Quin_OxRdtase/zeta-crystal_CS"/>
</dbReference>
<feature type="domain" description="Carrier" evidence="10">
    <location>
        <begin position="2379"/>
        <end position="2456"/>
    </location>
</feature>
<name>A0A0J6JKX3_PSETA</name>
<dbReference type="SMART" id="SM00822">
    <property type="entry name" value="PKS_KR"/>
    <property type="match status" value="1"/>
</dbReference>
<feature type="active site" description="Proton donor; for dehydratase activity" evidence="9">
    <location>
        <position position="1090"/>
    </location>
</feature>
<dbReference type="InterPro" id="IPR006162">
    <property type="entry name" value="Ppantetheine_attach_site"/>
</dbReference>
<comment type="caution">
    <text evidence="13">The sequence shown here is derived from an EMBL/GenBank/DDBJ whole genome shotgun (WGS) entry which is preliminary data.</text>
</comment>
<dbReference type="Gene3D" id="3.30.70.3290">
    <property type="match status" value="1"/>
</dbReference>
<gene>
    <name evidence="13" type="ORF">TU78_14215</name>
</gene>
<dbReference type="GO" id="GO:0004312">
    <property type="term" value="F:fatty acid synthase activity"/>
    <property type="evidence" value="ECO:0007669"/>
    <property type="project" value="TreeGrafter"/>
</dbReference>
<accession>A0A0J6JKX3</accession>
<reference evidence="13 14" key="1">
    <citation type="submission" date="2015-02" db="EMBL/GenBank/DDBJ databases">
        <title>Pseudomonas helleri sp. nov. and Pseudomonas weihenstephanensis sp. nov., isolated from raw cows milk.</title>
        <authorList>
            <person name="von Neubeck M."/>
            <person name="Huptas C."/>
            <person name="Wenning M."/>
            <person name="Scherer S."/>
        </authorList>
    </citation>
    <scope>NUCLEOTIDE SEQUENCE [LARGE SCALE GENOMIC DNA]</scope>
    <source>
        <strain evidence="13 14">DSM 21104</strain>
    </source>
</reference>
<dbReference type="PROSITE" id="PS52004">
    <property type="entry name" value="KS3_2"/>
    <property type="match status" value="1"/>
</dbReference>
<dbReference type="PROSITE" id="PS00012">
    <property type="entry name" value="PHOSPHOPANTETHEINE"/>
    <property type="match status" value="1"/>
</dbReference>
<dbReference type="InterPro" id="IPR036291">
    <property type="entry name" value="NAD(P)-bd_dom_sf"/>
</dbReference>
<dbReference type="UniPathway" id="UPA00094"/>
<dbReference type="InterPro" id="IPR014031">
    <property type="entry name" value="Ketoacyl_synth_C"/>
</dbReference>
<dbReference type="Pfam" id="PF00109">
    <property type="entry name" value="ketoacyl-synt"/>
    <property type="match status" value="1"/>
</dbReference>
<dbReference type="InterPro" id="IPR020841">
    <property type="entry name" value="PKS_Beta-ketoAc_synthase_dom"/>
</dbReference>
<dbReference type="InterPro" id="IPR013154">
    <property type="entry name" value="ADH-like_N"/>
</dbReference>
<dbReference type="GO" id="GO:0031177">
    <property type="term" value="F:phosphopantetheine binding"/>
    <property type="evidence" value="ECO:0007669"/>
    <property type="project" value="InterPro"/>
</dbReference>
<dbReference type="SMART" id="SM00825">
    <property type="entry name" value="PKS_KS"/>
    <property type="match status" value="1"/>
</dbReference>
<dbReference type="PANTHER" id="PTHR43775:SF37">
    <property type="entry name" value="SI:DKEY-61P9.11"/>
    <property type="match status" value="1"/>
</dbReference>
<dbReference type="InterPro" id="IPR009081">
    <property type="entry name" value="PP-bd_ACP"/>
</dbReference>
<dbReference type="PROSITE" id="PS00606">
    <property type="entry name" value="KS3_1"/>
    <property type="match status" value="1"/>
</dbReference>
<dbReference type="SMART" id="SM00829">
    <property type="entry name" value="PKS_ER"/>
    <property type="match status" value="1"/>
</dbReference>
<dbReference type="InterPro" id="IPR049551">
    <property type="entry name" value="PKS_DH_C"/>
</dbReference>
<dbReference type="GO" id="GO:0016491">
    <property type="term" value="F:oxidoreductase activity"/>
    <property type="evidence" value="ECO:0007669"/>
    <property type="project" value="InterPro"/>
</dbReference>
<evidence type="ECO:0000256" key="7">
    <source>
        <dbReference type="ARBA" id="ARBA00023268"/>
    </source>
</evidence>
<dbReference type="SMART" id="SM00826">
    <property type="entry name" value="PKS_DH"/>
    <property type="match status" value="1"/>
</dbReference>
<dbReference type="Gene3D" id="3.40.50.720">
    <property type="entry name" value="NAD(P)-binding Rossmann-like Domain"/>
    <property type="match status" value="3"/>
</dbReference>
<dbReference type="Proteomes" id="UP000036395">
    <property type="component" value="Unassembled WGS sequence"/>
</dbReference>
<dbReference type="SUPFAM" id="SSF47336">
    <property type="entry name" value="ACP-like"/>
    <property type="match status" value="1"/>
</dbReference>
<evidence type="ECO:0000256" key="2">
    <source>
        <dbReference type="ARBA" id="ARBA00006484"/>
    </source>
</evidence>
<dbReference type="SUPFAM" id="SSF51735">
    <property type="entry name" value="NAD(P)-binding Rossmann-fold domains"/>
    <property type="match status" value="3"/>
</dbReference>
<comment type="similarity">
    <text evidence="2">Belongs to the short-chain dehydrogenases/reductases (SDR) family.</text>
</comment>
<dbReference type="CDD" id="cd05195">
    <property type="entry name" value="enoyl_red"/>
    <property type="match status" value="1"/>
</dbReference>
<dbReference type="PROSITE" id="PS01162">
    <property type="entry name" value="QOR_ZETA_CRYSTAL"/>
    <property type="match status" value="1"/>
</dbReference>
<dbReference type="InterPro" id="IPR020806">
    <property type="entry name" value="PKS_PP-bd"/>
</dbReference>
<dbReference type="Pfam" id="PF16197">
    <property type="entry name" value="KAsynt_C_assoc"/>
    <property type="match status" value="1"/>
</dbReference>
<organism evidence="13 14">
    <name type="scientific">Pseudomonas taetrolens</name>
    <dbReference type="NCBI Taxonomy" id="47884"/>
    <lineage>
        <taxon>Bacteria</taxon>
        <taxon>Pseudomonadati</taxon>
        <taxon>Pseudomonadota</taxon>
        <taxon>Gammaproteobacteria</taxon>
        <taxon>Pseudomonadales</taxon>
        <taxon>Pseudomonadaceae</taxon>
        <taxon>Pseudomonas</taxon>
    </lineage>
</organism>
<feature type="active site" description="Proton acceptor; for dehydratase activity" evidence="9">
    <location>
        <position position="926"/>
    </location>
</feature>
<dbReference type="InterPro" id="IPR036736">
    <property type="entry name" value="ACP-like_sf"/>
</dbReference>
<dbReference type="Pfam" id="PF08240">
    <property type="entry name" value="ADH_N"/>
    <property type="match status" value="1"/>
</dbReference>
<dbReference type="RefSeq" id="WP_048382251.1">
    <property type="nucleotide sequence ID" value="NZ_FNRS01000001.1"/>
</dbReference>
<dbReference type="InterPro" id="IPR014030">
    <property type="entry name" value="Ketoacyl_synth_N"/>
</dbReference>
<dbReference type="Pfam" id="PF00550">
    <property type="entry name" value="PP-binding"/>
    <property type="match status" value="1"/>
</dbReference>
<keyword evidence="4" id="KW-0597">Phosphoprotein</keyword>
<dbReference type="Gene3D" id="3.40.47.10">
    <property type="match status" value="1"/>
</dbReference>
<evidence type="ECO:0000259" key="12">
    <source>
        <dbReference type="PROSITE" id="PS52019"/>
    </source>
</evidence>
<evidence type="ECO:0000313" key="13">
    <source>
        <dbReference type="EMBL" id="KMM84472.1"/>
    </source>
</evidence>
<dbReference type="SUPFAM" id="SSF52151">
    <property type="entry name" value="FabD/lysophospholipase-like"/>
    <property type="match status" value="1"/>
</dbReference>
<dbReference type="GO" id="GO:0006633">
    <property type="term" value="P:fatty acid biosynthetic process"/>
    <property type="evidence" value="ECO:0007669"/>
    <property type="project" value="UniProtKB-UniPathway"/>
</dbReference>
<evidence type="ECO:0000313" key="14">
    <source>
        <dbReference type="Proteomes" id="UP000036395"/>
    </source>
</evidence>
<evidence type="ECO:0000256" key="1">
    <source>
        <dbReference type="ARBA" id="ARBA00005194"/>
    </source>
</evidence>
<dbReference type="Pfam" id="PF00698">
    <property type="entry name" value="Acyl_transf_1"/>
    <property type="match status" value="1"/>
</dbReference>
<dbReference type="InterPro" id="IPR049900">
    <property type="entry name" value="PKS_mFAS_DH"/>
</dbReference>
<dbReference type="GO" id="GO:0004315">
    <property type="term" value="F:3-oxoacyl-[acyl-carrier-protein] synthase activity"/>
    <property type="evidence" value="ECO:0007669"/>
    <property type="project" value="InterPro"/>
</dbReference>
<dbReference type="InterPro" id="IPR016035">
    <property type="entry name" value="Acyl_Trfase/lysoPLipase"/>
</dbReference>
<protein>
    <submittedName>
        <fullName evidence="13">Beta-ketoacyl synthase</fullName>
    </submittedName>
</protein>
<dbReference type="InterPro" id="IPR050091">
    <property type="entry name" value="PKS_NRPS_Biosynth_Enz"/>
</dbReference>
<dbReference type="InterPro" id="IPR032821">
    <property type="entry name" value="PKS_assoc"/>
</dbReference>
<dbReference type="InterPro" id="IPR016036">
    <property type="entry name" value="Malonyl_transacylase_ACP-bd"/>
</dbReference>
<dbReference type="Pfam" id="PF08659">
    <property type="entry name" value="KR"/>
    <property type="match status" value="1"/>
</dbReference>
<dbReference type="InterPro" id="IPR016039">
    <property type="entry name" value="Thiolase-like"/>
</dbReference>
<comment type="pathway">
    <text evidence="1">Lipid metabolism; fatty acid biosynthesis.</text>
</comment>
<feature type="domain" description="PKS/mFAS DH" evidence="12">
    <location>
        <begin position="897"/>
        <end position="1175"/>
    </location>
</feature>
<dbReference type="InterPro" id="IPR013968">
    <property type="entry name" value="PKS_KR"/>
</dbReference>
<proteinExistence type="inferred from homology"/>
<keyword evidence="3" id="KW-0596">Phosphopantetheine</keyword>
<dbReference type="SUPFAM" id="SSF50129">
    <property type="entry name" value="GroES-like"/>
    <property type="match status" value="1"/>
</dbReference>
<keyword evidence="5" id="KW-0808">Transferase</keyword>
<keyword evidence="7" id="KW-0511">Multifunctional enzyme</keyword>
<evidence type="ECO:0000256" key="6">
    <source>
        <dbReference type="ARBA" id="ARBA00022857"/>
    </source>
</evidence>
<dbReference type="InterPro" id="IPR013149">
    <property type="entry name" value="ADH-like_C"/>
</dbReference>
<evidence type="ECO:0000256" key="9">
    <source>
        <dbReference type="PROSITE-ProRule" id="PRU01363"/>
    </source>
</evidence>
<dbReference type="InterPro" id="IPR057326">
    <property type="entry name" value="KR_dom"/>
</dbReference>
<dbReference type="STRING" id="47884.SAMN04490203_2632"/>
<dbReference type="SUPFAM" id="SSF53901">
    <property type="entry name" value="Thiolase-like"/>
    <property type="match status" value="1"/>
</dbReference>
<evidence type="ECO:0000259" key="10">
    <source>
        <dbReference type="PROSITE" id="PS50075"/>
    </source>
</evidence>
<dbReference type="InterPro" id="IPR001227">
    <property type="entry name" value="Ac_transferase_dom_sf"/>
</dbReference>
<dbReference type="SUPFAM" id="SSF55048">
    <property type="entry name" value="Probable ACP-binding domain of malonyl-CoA ACP transacylase"/>
    <property type="match status" value="1"/>
</dbReference>
<dbReference type="EMBL" id="JYLA01000005">
    <property type="protein sequence ID" value="KMM84472.1"/>
    <property type="molecule type" value="Genomic_DNA"/>
</dbReference>
<dbReference type="GO" id="GO:0008270">
    <property type="term" value="F:zinc ion binding"/>
    <property type="evidence" value="ECO:0007669"/>
    <property type="project" value="InterPro"/>
</dbReference>
<evidence type="ECO:0000256" key="4">
    <source>
        <dbReference type="ARBA" id="ARBA00022553"/>
    </source>
</evidence>
<evidence type="ECO:0000256" key="8">
    <source>
        <dbReference type="ARBA" id="ARBA00023315"/>
    </source>
</evidence>
<dbReference type="InterPro" id="IPR018201">
    <property type="entry name" value="Ketoacyl_synth_AS"/>
</dbReference>
<keyword evidence="6" id="KW-0521">NADP</keyword>
<dbReference type="Pfam" id="PF14765">
    <property type="entry name" value="PS-DH"/>
    <property type="match status" value="1"/>
</dbReference>
<feature type="region of interest" description="N-terminal hotdog fold" evidence="9">
    <location>
        <begin position="897"/>
        <end position="1016"/>
    </location>
</feature>
<dbReference type="PANTHER" id="PTHR43775">
    <property type="entry name" value="FATTY ACID SYNTHASE"/>
    <property type="match status" value="1"/>
</dbReference>
<dbReference type="InterPro" id="IPR014043">
    <property type="entry name" value="Acyl_transferase_dom"/>
</dbReference>